<evidence type="ECO:0000313" key="7">
    <source>
        <dbReference type="EMBL" id="MBC8317555.1"/>
    </source>
</evidence>
<keyword evidence="3" id="KW-0479">Metal-binding</keyword>
<comment type="caution">
    <text evidence="7">The sequence shown here is derived from an EMBL/GenBank/DDBJ whole genome shotgun (WGS) entry which is preliminary data.</text>
</comment>
<evidence type="ECO:0000259" key="6">
    <source>
        <dbReference type="PROSITE" id="PS51918"/>
    </source>
</evidence>
<dbReference type="Gene3D" id="3.20.20.70">
    <property type="entry name" value="Aldolase class I"/>
    <property type="match status" value="1"/>
</dbReference>
<dbReference type="SUPFAM" id="SSF102114">
    <property type="entry name" value="Radical SAM enzymes"/>
    <property type="match status" value="1"/>
</dbReference>
<evidence type="ECO:0000256" key="5">
    <source>
        <dbReference type="ARBA" id="ARBA00023014"/>
    </source>
</evidence>
<dbReference type="InterPro" id="IPR023885">
    <property type="entry name" value="4Fe4S-binding_SPASM_dom"/>
</dbReference>
<dbReference type="InterPro" id="IPR023807">
    <property type="entry name" value="Peptide_mod_rSAM"/>
</dbReference>
<dbReference type="PANTHER" id="PTHR11228">
    <property type="entry name" value="RADICAL SAM DOMAIN PROTEIN"/>
    <property type="match status" value="1"/>
</dbReference>
<evidence type="ECO:0000313" key="8">
    <source>
        <dbReference type="Proteomes" id="UP000614424"/>
    </source>
</evidence>
<comment type="cofactor">
    <cofactor evidence="1">
        <name>[4Fe-4S] cluster</name>
        <dbReference type="ChEBI" id="CHEBI:49883"/>
    </cofactor>
</comment>
<reference evidence="7 8" key="1">
    <citation type="submission" date="2020-08" db="EMBL/GenBank/DDBJ databases">
        <title>Bridging the membrane lipid divide: bacteria of the FCB group superphylum have the potential to synthesize archaeal ether lipids.</title>
        <authorList>
            <person name="Villanueva L."/>
            <person name="Von Meijenfeldt F.A.B."/>
            <person name="Westbye A.B."/>
            <person name="Yadav S."/>
            <person name="Hopmans E.C."/>
            <person name="Dutilh B.E."/>
            <person name="Sinninghe Damste J.S."/>
        </authorList>
    </citation>
    <scope>NUCLEOTIDE SEQUENCE [LARGE SCALE GENOMIC DNA]</scope>
    <source>
        <strain evidence="7">NIOZ-UU47</strain>
    </source>
</reference>
<proteinExistence type="predicted"/>
<dbReference type="GO" id="GO:0003824">
    <property type="term" value="F:catalytic activity"/>
    <property type="evidence" value="ECO:0007669"/>
    <property type="project" value="InterPro"/>
</dbReference>
<feature type="domain" description="Radical SAM core" evidence="6">
    <location>
        <begin position="206"/>
        <end position="419"/>
    </location>
</feature>
<dbReference type="GO" id="GO:0051536">
    <property type="term" value="F:iron-sulfur cluster binding"/>
    <property type="evidence" value="ECO:0007669"/>
    <property type="project" value="UniProtKB-KW"/>
</dbReference>
<dbReference type="NCBIfam" id="TIGR04085">
    <property type="entry name" value="rSAM_more_4Fe4S"/>
    <property type="match status" value="1"/>
</dbReference>
<dbReference type="InterPro" id="IPR007197">
    <property type="entry name" value="rSAM"/>
</dbReference>
<protein>
    <submittedName>
        <fullName evidence="7">Selenobiotic family peptide radical SAM maturase</fullName>
    </submittedName>
</protein>
<dbReference type="SFLD" id="SFLDS00029">
    <property type="entry name" value="Radical_SAM"/>
    <property type="match status" value="1"/>
</dbReference>
<evidence type="ECO:0000256" key="1">
    <source>
        <dbReference type="ARBA" id="ARBA00001966"/>
    </source>
</evidence>
<sequence>MTSHWPCQPEEIFAATHCYIDPGCWARIFSSAEDLPSPEQFPEILRRHCAQVNLPSFLPDLSRLELLLFQASQSTEKIPDSVEKLCVNPSLHLLRLSWSNLLRIVKERPGNPEKFLRQEPEFIVIWRDKVKNVIRKKTASDTDILALKVILEELSVEDVAAEGGVAVGVIDRAVGRAVRQGILLRPSSLLQRDADFPRGENIDERFFSSSVFTLQWHITQACDLHCRHCYDRSSRTALSLEKGLALLDDFRSFCLERNVRGQISFTGGNPLLHPHFLEFYQAAADRNLMTAILGNPCSREKLEEICAIQHPVFYQVSLEGLAPHNDYIRGEGHFERIISFLEELKKLKIYSMVMLTLTRANMDQVFALADYLRDKVDLFTYNRLAMVGEGAQLLSVQQDEYKVFLKEYLKEASENPVISLKDNLLNLTRFEQGKALFGGCAGHGCGAAFNFIAALPDGEVHACRKLPSQIGNFFEHSIAAIYDGEEARKYRHGASSCRSCSIRPVCGGCPAVVYGFGLDVFTDRDPYCYLKS</sequence>
<keyword evidence="5" id="KW-0411">Iron-sulfur</keyword>
<evidence type="ECO:0000256" key="4">
    <source>
        <dbReference type="ARBA" id="ARBA00023004"/>
    </source>
</evidence>
<accession>A0A8J6TFD8</accession>
<dbReference type="Pfam" id="PF04055">
    <property type="entry name" value="Radical_SAM"/>
    <property type="match status" value="1"/>
</dbReference>
<dbReference type="InterPro" id="IPR013785">
    <property type="entry name" value="Aldolase_TIM"/>
</dbReference>
<dbReference type="Proteomes" id="UP000614424">
    <property type="component" value="Unassembled WGS sequence"/>
</dbReference>
<dbReference type="GO" id="GO:0046872">
    <property type="term" value="F:metal ion binding"/>
    <property type="evidence" value="ECO:0007669"/>
    <property type="project" value="UniProtKB-KW"/>
</dbReference>
<keyword evidence="2" id="KW-0949">S-adenosyl-L-methionine</keyword>
<dbReference type="CDD" id="cd01335">
    <property type="entry name" value="Radical_SAM"/>
    <property type="match status" value="1"/>
</dbReference>
<dbReference type="InterPro" id="IPR058240">
    <property type="entry name" value="rSAM_sf"/>
</dbReference>
<dbReference type="Pfam" id="PF13186">
    <property type="entry name" value="SPASM"/>
    <property type="match status" value="1"/>
</dbReference>
<dbReference type="AlphaFoldDB" id="A0A8J6TFD8"/>
<gene>
    <name evidence="7" type="primary">sbtM</name>
    <name evidence="7" type="ORF">H8E41_06585</name>
</gene>
<dbReference type="PANTHER" id="PTHR11228:SF7">
    <property type="entry name" value="PQQA PEPTIDE CYCLASE"/>
    <property type="match status" value="1"/>
</dbReference>
<dbReference type="EMBL" id="JACNJZ010000093">
    <property type="protein sequence ID" value="MBC8317555.1"/>
    <property type="molecule type" value="Genomic_DNA"/>
</dbReference>
<organism evidence="7 8">
    <name type="scientific">Candidatus Desulfobia pelagia</name>
    <dbReference type="NCBI Taxonomy" id="2841692"/>
    <lineage>
        <taxon>Bacteria</taxon>
        <taxon>Pseudomonadati</taxon>
        <taxon>Thermodesulfobacteriota</taxon>
        <taxon>Desulfobulbia</taxon>
        <taxon>Desulfobulbales</taxon>
        <taxon>Desulfobulbaceae</taxon>
        <taxon>Candidatus Desulfobia</taxon>
    </lineage>
</organism>
<dbReference type="NCBIfam" id="TIGR04082">
    <property type="entry name" value="rSAM_for_selen"/>
    <property type="match status" value="1"/>
</dbReference>
<dbReference type="PROSITE" id="PS51918">
    <property type="entry name" value="RADICAL_SAM"/>
    <property type="match status" value="1"/>
</dbReference>
<dbReference type="SFLD" id="SFLDG01067">
    <property type="entry name" value="SPASM/twitch_domain_containing"/>
    <property type="match status" value="1"/>
</dbReference>
<evidence type="ECO:0000256" key="3">
    <source>
        <dbReference type="ARBA" id="ARBA00022723"/>
    </source>
</evidence>
<dbReference type="InterPro" id="IPR050377">
    <property type="entry name" value="Radical_SAM_PqqE_MftC-like"/>
</dbReference>
<evidence type="ECO:0000256" key="2">
    <source>
        <dbReference type="ARBA" id="ARBA00022691"/>
    </source>
</evidence>
<name>A0A8J6TFD8_9BACT</name>
<keyword evidence="4" id="KW-0408">Iron</keyword>